<dbReference type="Proteomes" id="UP000262583">
    <property type="component" value="Chromosome"/>
</dbReference>
<evidence type="ECO:0000313" key="1">
    <source>
        <dbReference type="EMBL" id="AXA36981.1"/>
    </source>
</evidence>
<dbReference type="EMBL" id="CP030759">
    <property type="protein sequence ID" value="AXA36981.1"/>
    <property type="molecule type" value="Genomic_DNA"/>
</dbReference>
<gene>
    <name evidence="1" type="ORF">BRCON_2204</name>
</gene>
<protein>
    <submittedName>
        <fullName evidence="1">Uncharacterized protein</fullName>
    </submittedName>
</protein>
<dbReference type="AlphaFoldDB" id="A0A2Z4Y718"/>
<organism evidence="1 2">
    <name type="scientific">Sumerlaea chitinivorans</name>
    <dbReference type="NCBI Taxonomy" id="2250252"/>
    <lineage>
        <taxon>Bacteria</taxon>
        <taxon>Candidatus Sumerlaeota</taxon>
        <taxon>Candidatus Sumerlaeia</taxon>
        <taxon>Candidatus Sumerlaeales</taxon>
        <taxon>Candidatus Sumerlaeaceae</taxon>
        <taxon>Candidatus Sumerlaea</taxon>
    </lineage>
</organism>
<name>A0A2Z4Y718_SUMC1</name>
<proteinExistence type="predicted"/>
<reference evidence="1 2" key="1">
    <citation type="submission" date="2018-05" db="EMBL/GenBank/DDBJ databases">
        <title>A metagenomic window into the 2 km-deep terrestrial subsurface aquifer revealed taxonomically and functionally diverse microbial community comprising novel uncultured bacterial lineages.</title>
        <authorList>
            <person name="Kadnikov V.V."/>
            <person name="Mardanov A.V."/>
            <person name="Beletsky A.V."/>
            <person name="Banks D."/>
            <person name="Pimenov N.V."/>
            <person name="Frank Y.A."/>
            <person name="Karnachuk O.V."/>
            <person name="Ravin N.V."/>
        </authorList>
    </citation>
    <scope>NUCLEOTIDE SEQUENCE [LARGE SCALE GENOMIC DNA]</scope>
    <source>
        <strain evidence="1">BY</strain>
    </source>
</reference>
<dbReference type="KEGG" id="schv:BRCON_2204"/>
<evidence type="ECO:0000313" key="2">
    <source>
        <dbReference type="Proteomes" id="UP000262583"/>
    </source>
</evidence>
<sequence length="40" mass="4430">MAREHVAGDLTRPFVGMEHCDGMEKKWKRSGFACPEGAHG</sequence>
<accession>A0A2Z4Y718</accession>